<dbReference type="OrthoDB" id="9766909at2"/>
<comment type="similarity">
    <text evidence="1">In the C-terminal section; belongs to the transpeptidase family.</text>
</comment>
<dbReference type="EMBL" id="CP015622">
    <property type="protein sequence ID" value="ANE03008.1"/>
    <property type="molecule type" value="Genomic_DNA"/>
</dbReference>
<dbReference type="GO" id="GO:0006508">
    <property type="term" value="P:proteolysis"/>
    <property type="evidence" value="ECO:0007669"/>
    <property type="project" value="UniProtKB-KW"/>
</dbReference>
<dbReference type="Proteomes" id="UP000076929">
    <property type="component" value="Chromosome"/>
</dbReference>
<keyword evidence="9" id="KW-0573">Peptidoglycan synthesis</keyword>
<evidence type="ECO:0000256" key="12">
    <source>
        <dbReference type="ARBA" id="ARBA00034000"/>
    </source>
</evidence>
<evidence type="ECO:0000256" key="2">
    <source>
        <dbReference type="ARBA" id="ARBA00007739"/>
    </source>
</evidence>
<protein>
    <submittedName>
        <fullName evidence="18">Penicillin-binding protein</fullName>
    </submittedName>
</protein>
<dbReference type="RefSeq" id="WP_066563858.1">
    <property type="nucleotide sequence ID" value="NZ_CP015622.1"/>
</dbReference>
<evidence type="ECO:0000256" key="4">
    <source>
        <dbReference type="ARBA" id="ARBA00022670"/>
    </source>
</evidence>
<comment type="similarity">
    <text evidence="2">In the N-terminal section; belongs to the glycosyltransferase 51 family.</text>
</comment>
<dbReference type="KEGG" id="ccjz:ccrud_01445"/>
<evidence type="ECO:0000313" key="18">
    <source>
        <dbReference type="EMBL" id="ANE03008.1"/>
    </source>
</evidence>
<dbReference type="AlphaFoldDB" id="A0A172QQQ4"/>
<dbReference type="Gene3D" id="3.40.710.10">
    <property type="entry name" value="DD-peptidase/beta-lactamase superfamily"/>
    <property type="match status" value="1"/>
</dbReference>
<keyword evidence="4" id="KW-0645">Protease</keyword>
<feature type="chain" id="PRO_5039604157" evidence="15">
    <location>
        <begin position="38"/>
        <end position="796"/>
    </location>
</feature>
<keyword evidence="11" id="KW-0961">Cell wall biogenesis/degradation</keyword>
<evidence type="ECO:0000256" key="14">
    <source>
        <dbReference type="SAM" id="MobiDB-lite"/>
    </source>
</evidence>
<keyword evidence="10" id="KW-0511">Multifunctional enzyme</keyword>
<keyword evidence="8" id="KW-0133">Cell shape</keyword>
<dbReference type="InterPro" id="IPR005543">
    <property type="entry name" value="PASTA_dom"/>
</dbReference>
<dbReference type="GO" id="GO:0008658">
    <property type="term" value="F:penicillin binding"/>
    <property type="evidence" value="ECO:0007669"/>
    <property type="project" value="InterPro"/>
</dbReference>
<evidence type="ECO:0000256" key="6">
    <source>
        <dbReference type="ARBA" id="ARBA00022679"/>
    </source>
</evidence>
<accession>A0A172QQQ4</accession>
<evidence type="ECO:0000259" key="17">
    <source>
        <dbReference type="Pfam" id="PF00912"/>
    </source>
</evidence>
<dbReference type="GO" id="GO:0009002">
    <property type="term" value="F:serine-type D-Ala-D-Ala carboxypeptidase activity"/>
    <property type="evidence" value="ECO:0007669"/>
    <property type="project" value="UniProtKB-EC"/>
</dbReference>
<evidence type="ECO:0000256" key="1">
    <source>
        <dbReference type="ARBA" id="ARBA00007090"/>
    </source>
</evidence>
<keyword evidence="6" id="KW-0808">Transferase</keyword>
<dbReference type="SUPFAM" id="SSF56601">
    <property type="entry name" value="beta-lactamase/transpeptidase-like"/>
    <property type="match status" value="1"/>
</dbReference>
<gene>
    <name evidence="18" type="ORF">ccrud_01445</name>
</gene>
<keyword evidence="7" id="KW-0378">Hydrolase</keyword>
<keyword evidence="3" id="KW-0121">Carboxypeptidase</keyword>
<dbReference type="CDD" id="cd06577">
    <property type="entry name" value="PASTA_pknB"/>
    <property type="match status" value="1"/>
</dbReference>
<dbReference type="PANTHER" id="PTHR32282">
    <property type="entry name" value="BINDING PROTEIN TRANSPEPTIDASE, PUTATIVE-RELATED"/>
    <property type="match status" value="1"/>
</dbReference>
<feature type="signal peptide" evidence="15">
    <location>
        <begin position="1"/>
        <end position="37"/>
    </location>
</feature>
<dbReference type="GO" id="GO:0008360">
    <property type="term" value="P:regulation of cell shape"/>
    <property type="evidence" value="ECO:0007669"/>
    <property type="project" value="UniProtKB-KW"/>
</dbReference>
<evidence type="ECO:0000256" key="15">
    <source>
        <dbReference type="SAM" id="SignalP"/>
    </source>
</evidence>
<dbReference type="InterPro" id="IPR012338">
    <property type="entry name" value="Beta-lactam/transpept-like"/>
</dbReference>
<keyword evidence="5" id="KW-0328">Glycosyltransferase</keyword>
<dbReference type="GO" id="GO:0008955">
    <property type="term" value="F:peptidoglycan glycosyltransferase activity"/>
    <property type="evidence" value="ECO:0007669"/>
    <property type="project" value="UniProtKB-EC"/>
</dbReference>
<dbReference type="GO" id="GO:0009252">
    <property type="term" value="P:peptidoglycan biosynthetic process"/>
    <property type="evidence" value="ECO:0007669"/>
    <property type="project" value="UniProtKB-KW"/>
</dbReference>
<dbReference type="STRING" id="1652495.ccrud_01445"/>
<dbReference type="PANTHER" id="PTHR32282:SF33">
    <property type="entry name" value="PEPTIDOGLYCAN GLYCOSYLTRANSFERASE"/>
    <property type="match status" value="1"/>
</dbReference>
<dbReference type="GO" id="GO:0030288">
    <property type="term" value="C:outer membrane-bounded periplasmic space"/>
    <property type="evidence" value="ECO:0007669"/>
    <property type="project" value="TreeGrafter"/>
</dbReference>
<evidence type="ECO:0000256" key="11">
    <source>
        <dbReference type="ARBA" id="ARBA00023316"/>
    </source>
</evidence>
<reference evidence="18 19" key="1">
    <citation type="submission" date="2016-05" db="EMBL/GenBank/DDBJ databases">
        <title>Complete genome sequence of Corynebacterium crudilactis, a new Corynebacterium species isolated from raw cow's milk.</title>
        <authorList>
            <person name="Christian R."/>
            <person name="Zimmermann J."/>
            <person name="Lipski A."/>
            <person name="Kalinowski J."/>
        </authorList>
    </citation>
    <scope>NUCLEOTIDE SEQUENCE [LARGE SCALE GENOMIC DNA]</scope>
    <source>
        <strain evidence="18 19">JZ16</strain>
    </source>
</reference>
<evidence type="ECO:0000256" key="3">
    <source>
        <dbReference type="ARBA" id="ARBA00022645"/>
    </source>
</evidence>
<dbReference type="InterPro" id="IPR001460">
    <property type="entry name" value="PCN-bd_Tpept"/>
</dbReference>
<organism evidence="18 19">
    <name type="scientific">Corynebacterium crudilactis</name>
    <dbReference type="NCBI Taxonomy" id="1652495"/>
    <lineage>
        <taxon>Bacteria</taxon>
        <taxon>Bacillati</taxon>
        <taxon>Actinomycetota</taxon>
        <taxon>Actinomycetes</taxon>
        <taxon>Mycobacteriales</taxon>
        <taxon>Corynebacteriaceae</taxon>
        <taxon>Corynebacterium</taxon>
    </lineage>
</organism>
<keyword evidence="19" id="KW-1185">Reference proteome</keyword>
<dbReference type="Pfam" id="PF00905">
    <property type="entry name" value="Transpeptidase"/>
    <property type="match status" value="1"/>
</dbReference>
<evidence type="ECO:0000313" key="19">
    <source>
        <dbReference type="Proteomes" id="UP000076929"/>
    </source>
</evidence>
<proteinExistence type="inferred from homology"/>
<evidence type="ECO:0000256" key="9">
    <source>
        <dbReference type="ARBA" id="ARBA00022984"/>
    </source>
</evidence>
<dbReference type="GO" id="GO:0071555">
    <property type="term" value="P:cell wall organization"/>
    <property type="evidence" value="ECO:0007669"/>
    <property type="project" value="UniProtKB-KW"/>
</dbReference>
<dbReference type="FunFam" id="1.10.3810.10:FF:000001">
    <property type="entry name" value="Penicillin-binding protein 1A"/>
    <property type="match status" value="1"/>
</dbReference>
<dbReference type="Pfam" id="PF00912">
    <property type="entry name" value="Transgly"/>
    <property type="match status" value="1"/>
</dbReference>
<feature type="domain" description="Glycosyl transferase family 51" evidence="17">
    <location>
        <begin position="69"/>
        <end position="252"/>
    </location>
</feature>
<feature type="domain" description="Penicillin-binding protein transpeptidase" evidence="16">
    <location>
        <begin position="359"/>
        <end position="615"/>
    </location>
</feature>
<evidence type="ECO:0000256" key="7">
    <source>
        <dbReference type="ARBA" id="ARBA00022801"/>
    </source>
</evidence>
<feature type="region of interest" description="Disordered" evidence="14">
    <location>
        <begin position="749"/>
        <end position="783"/>
    </location>
</feature>
<dbReference type="InterPro" id="IPR036950">
    <property type="entry name" value="PBP_transglycosylase"/>
</dbReference>
<evidence type="ECO:0000259" key="16">
    <source>
        <dbReference type="Pfam" id="PF00905"/>
    </source>
</evidence>
<dbReference type="InterPro" id="IPR023346">
    <property type="entry name" value="Lysozyme-like_dom_sf"/>
</dbReference>
<evidence type="ECO:0000256" key="8">
    <source>
        <dbReference type="ARBA" id="ARBA00022960"/>
    </source>
</evidence>
<evidence type="ECO:0000256" key="5">
    <source>
        <dbReference type="ARBA" id="ARBA00022676"/>
    </source>
</evidence>
<dbReference type="InterPro" id="IPR050396">
    <property type="entry name" value="Glycosyltr_51/Transpeptidase"/>
</dbReference>
<name>A0A172QQQ4_9CORY</name>
<dbReference type="SUPFAM" id="SSF53955">
    <property type="entry name" value="Lysozyme-like"/>
    <property type="match status" value="1"/>
</dbReference>
<sequence length="796" mass="83462">MSTTNSLMKLVASTVAAGLLGAIALVPIAGLSGAAVAQTNETMQTNLSDLTDGRGPGVTTITDSTDQPIAYIYAQRRFEVGGDQISTSMKDAIVSIEDRRFYEHDGVDLQGFGRAMLTNLVAGGVEQGASTINQQYVKNFLLLVEATDEAEQAAAVETSIPRKLREMKMASDLETTLSKDEILTRYLNIVPFGNGAYGIEAAARTYFDISAAELSVPQSAMLAGIVQSSSYLNPYTNHDGVFERRNTVLGAMADTGAITAEEAAAFQQEPLGVLETPRGLSNGCIGAGDRGFFCDYALQYLSEQGITQDMLSKDSYTIKLTLDPTVQDAAHAAVSSHVDPTAPGVAEVVNVIKPGENSRDILAISSSRNYGLDLDAGETMLPQATSRVGNGAGSIFKIFTAAAAIQKGAGLDTMLDVPARYEVKGMGTGGASNCPANTYCVENAGSYAPRMTLQDALAQSPNTTFIQMIEQVGVDTVVDLSVKLGLRSYTDEGSFDGESSIADYMKDHNLGSYTLGPTSVNPLELSNVAATIASGGMWCEPNPIISVHDRGGNEVYIDRPTCERAVERKTAEALAVGMSKDIVSGTASGAANMYGWGLPTAAKTGTTESNQSSSFMGFNDKFAAVPYIYNDGTSTTPLCSGPVRQCGSGNLFGGNEPAQTWFHMANNVGAAAQGSLPNSTDSFRLGTSGELLNKVIGQGEAAARRLIESEGYKVTTRTITGSGRPRGTVVSAMPEGAVLIDGSTVVLNISDGSSPAPAAPTNEDNSDRDTPTPPPAGGRGTTIEDAINDAINQFFR</sequence>
<dbReference type="Gene3D" id="1.10.3810.10">
    <property type="entry name" value="Biosynthetic peptidoglycan transglycosylase-like"/>
    <property type="match status" value="1"/>
</dbReference>
<comment type="catalytic activity">
    <reaction evidence="12">
        <text>Preferential cleavage: (Ac)2-L-Lys-D-Ala-|-D-Ala. Also transpeptidation of peptidyl-alanyl moieties that are N-acyl substituents of D-alanine.</text>
        <dbReference type="EC" id="3.4.16.4"/>
    </reaction>
</comment>
<dbReference type="InterPro" id="IPR001264">
    <property type="entry name" value="Glyco_trans_51"/>
</dbReference>
<evidence type="ECO:0000256" key="13">
    <source>
        <dbReference type="ARBA" id="ARBA00049902"/>
    </source>
</evidence>
<keyword evidence="15" id="KW-0732">Signal</keyword>
<comment type="catalytic activity">
    <reaction evidence="13">
        <text>[GlcNAc-(1-&gt;4)-Mur2Ac(oyl-L-Ala-gamma-D-Glu-L-Lys-D-Ala-D-Ala)](n)-di-trans,octa-cis-undecaprenyl diphosphate + beta-D-GlcNAc-(1-&gt;4)-Mur2Ac(oyl-L-Ala-gamma-D-Glu-L-Lys-D-Ala-D-Ala)-di-trans,octa-cis-undecaprenyl diphosphate = [GlcNAc-(1-&gt;4)-Mur2Ac(oyl-L-Ala-gamma-D-Glu-L-Lys-D-Ala-D-Ala)](n+1)-di-trans,octa-cis-undecaprenyl diphosphate + di-trans,octa-cis-undecaprenyl diphosphate + H(+)</text>
        <dbReference type="Rhea" id="RHEA:23708"/>
        <dbReference type="Rhea" id="RHEA-COMP:9602"/>
        <dbReference type="Rhea" id="RHEA-COMP:9603"/>
        <dbReference type="ChEBI" id="CHEBI:15378"/>
        <dbReference type="ChEBI" id="CHEBI:58405"/>
        <dbReference type="ChEBI" id="CHEBI:60033"/>
        <dbReference type="ChEBI" id="CHEBI:78435"/>
        <dbReference type="EC" id="2.4.99.28"/>
    </reaction>
</comment>
<evidence type="ECO:0000256" key="10">
    <source>
        <dbReference type="ARBA" id="ARBA00023268"/>
    </source>
</evidence>
<dbReference type="Gene3D" id="3.30.10.20">
    <property type="match status" value="1"/>
</dbReference>